<reference evidence="2" key="2">
    <citation type="submission" date="2020-05" db="UniProtKB">
        <authorList>
            <consortium name="EnsemblMetazoa"/>
        </authorList>
    </citation>
    <scope>IDENTIFICATION</scope>
    <source>
        <strain evidence="2">wikel</strain>
    </source>
</reference>
<proteinExistence type="predicted"/>
<dbReference type="EMBL" id="ABJB010104163">
    <property type="status" value="NOT_ANNOTATED_CDS"/>
    <property type="molecule type" value="Genomic_DNA"/>
</dbReference>
<dbReference type="EnsemblMetazoa" id="ISCW003843-RA">
    <property type="protein sequence ID" value="ISCW003843-PA"/>
    <property type="gene ID" value="ISCW003843"/>
</dbReference>
<dbReference type="VEuPathDB" id="VectorBase:ISCW003843"/>
<dbReference type="VEuPathDB" id="VectorBase:ISCP_016579"/>
<name>B7PGE6_IXOSC</name>
<dbReference type="HOGENOM" id="CLU_1455981_0_0_1"/>
<dbReference type="OrthoDB" id="6141723at2759"/>
<sequence>MECTRWKILFYFQLKDVVQQSDERFAATLTKIGNGRGLAQYKVSYLESRSVTTEKAAKRCPSGVPLEHKGAEAFDIATAEACTEYAIHCLAVDTICGHSFDEEYAHAEARVATMSKVEMANLTHKVLLCLGKPYMVIRNIDVTDSPANGSVGILKPVRRDTGQKSAALLIEFTSGVGVAALPKGRS</sequence>
<dbReference type="VEuPathDB" id="VectorBase:ISCI003843"/>
<gene>
    <name evidence="1" type="ORF">IscW_ISCW003843</name>
</gene>
<organism>
    <name type="scientific">Ixodes scapularis</name>
    <name type="common">Black-legged tick</name>
    <name type="synonym">Deer tick</name>
    <dbReference type="NCBI Taxonomy" id="6945"/>
    <lineage>
        <taxon>Eukaryota</taxon>
        <taxon>Metazoa</taxon>
        <taxon>Ecdysozoa</taxon>
        <taxon>Arthropoda</taxon>
        <taxon>Chelicerata</taxon>
        <taxon>Arachnida</taxon>
        <taxon>Acari</taxon>
        <taxon>Parasitiformes</taxon>
        <taxon>Ixodida</taxon>
        <taxon>Ixodoidea</taxon>
        <taxon>Ixodidae</taxon>
        <taxon>Ixodinae</taxon>
        <taxon>Ixodes</taxon>
    </lineage>
</organism>
<dbReference type="PaxDb" id="6945-B7PGE6"/>
<reference evidence="1 3" key="1">
    <citation type="submission" date="2008-03" db="EMBL/GenBank/DDBJ databases">
        <title>Annotation of Ixodes scapularis.</title>
        <authorList>
            <consortium name="Ixodes scapularis Genome Project Consortium"/>
            <person name="Caler E."/>
            <person name="Hannick L.I."/>
            <person name="Bidwell S."/>
            <person name="Joardar V."/>
            <person name="Thiagarajan M."/>
            <person name="Amedeo P."/>
            <person name="Galinsky K.J."/>
            <person name="Schobel S."/>
            <person name="Inman J."/>
            <person name="Hostetler J."/>
            <person name="Miller J."/>
            <person name="Hammond M."/>
            <person name="Megy K."/>
            <person name="Lawson D."/>
            <person name="Kodira C."/>
            <person name="Sutton G."/>
            <person name="Meyer J."/>
            <person name="Hill C.A."/>
            <person name="Birren B."/>
            <person name="Nene V."/>
            <person name="Collins F."/>
            <person name="Alarcon-Chaidez F."/>
            <person name="Wikel S."/>
            <person name="Strausberg R."/>
        </authorList>
    </citation>
    <scope>NUCLEOTIDE SEQUENCE [LARGE SCALE GENOMIC DNA]</scope>
    <source>
        <strain evidence="3">Wikel</strain>
        <strain evidence="1">Wikel colony</strain>
    </source>
</reference>
<accession>B7PGE6</accession>
<keyword evidence="3" id="KW-1185">Reference proteome</keyword>
<dbReference type="InParanoid" id="B7PGE6"/>
<protein>
    <submittedName>
        <fullName evidence="1 2">Uncharacterized protein</fullName>
    </submittedName>
</protein>
<evidence type="ECO:0000313" key="3">
    <source>
        <dbReference type="Proteomes" id="UP000001555"/>
    </source>
</evidence>
<dbReference type="Proteomes" id="UP000001555">
    <property type="component" value="Unassembled WGS sequence"/>
</dbReference>
<dbReference type="AlphaFoldDB" id="B7PGE6"/>
<evidence type="ECO:0000313" key="2">
    <source>
        <dbReference type="EnsemblMetazoa" id="ISCW003843-PA"/>
    </source>
</evidence>
<evidence type="ECO:0000313" key="1">
    <source>
        <dbReference type="EMBL" id="EEC05668.1"/>
    </source>
</evidence>
<dbReference type="EMBL" id="DS707746">
    <property type="protein sequence ID" value="EEC05668.1"/>
    <property type="molecule type" value="Genomic_DNA"/>
</dbReference>